<organism evidence="2 3">
    <name type="scientific">Desulfatibacillum aliphaticivorans</name>
    <dbReference type="NCBI Taxonomy" id="218208"/>
    <lineage>
        <taxon>Bacteria</taxon>
        <taxon>Pseudomonadati</taxon>
        <taxon>Thermodesulfobacteriota</taxon>
        <taxon>Desulfobacteria</taxon>
        <taxon>Desulfobacterales</taxon>
        <taxon>Desulfatibacillaceae</taxon>
        <taxon>Desulfatibacillum</taxon>
    </lineage>
</organism>
<dbReference type="EMBL" id="CP001322">
    <property type="protein sequence ID" value="ACL05972.1"/>
    <property type="molecule type" value="Genomic_DNA"/>
</dbReference>
<feature type="domain" description="HTH cro/C1-type" evidence="1">
    <location>
        <begin position="66"/>
        <end position="114"/>
    </location>
</feature>
<dbReference type="Proteomes" id="UP000000739">
    <property type="component" value="Chromosome"/>
</dbReference>
<dbReference type="eggNOG" id="COG5499">
    <property type="taxonomic scope" value="Bacteria"/>
</dbReference>
<gene>
    <name evidence="2" type="ordered locus">Dalk_4292</name>
</gene>
<accession>B8FMD4</accession>
<dbReference type="CDD" id="cd00093">
    <property type="entry name" value="HTH_XRE"/>
    <property type="match status" value="1"/>
</dbReference>
<dbReference type="RefSeq" id="WP_015949018.1">
    <property type="nucleotide sequence ID" value="NC_011768.1"/>
</dbReference>
<dbReference type="SUPFAM" id="SSF47413">
    <property type="entry name" value="lambda repressor-like DNA-binding domains"/>
    <property type="match status" value="1"/>
</dbReference>
<protein>
    <submittedName>
        <fullName evidence="2">Transcription regulator with HTH domain</fullName>
    </submittedName>
</protein>
<dbReference type="Gene3D" id="1.10.260.40">
    <property type="entry name" value="lambda repressor-like DNA-binding domains"/>
    <property type="match status" value="1"/>
</dbReference>
<name>B8FMD4_DESAL</name>
<evidence type="ECO:0000313" key="3">
    <source>
        <dbReference type="Proteomes" id="UP000000739"/>
    </source>
</evidence>
<dbReference type="eggNOG" id="COG2856">
    <property type="taxonomic scope" value="Bacteria"/>
</dbReference>
<dbReference type="KEGG" id="dal:Dalk_4292"/>
<sequence length="413" mass="46919">MKPRLIKTEDDYNQALARIDELMDAKMGSPEGDELELLSALVEMYEEKHYPISLPDPIDAVMFRMEQAGLSQKDLVPFIGSKSKVSEVLNRKRPLTLSMMRALHKGLGIPAEVLLNEPAAVFPTDFPEIEWGRFPIAQMVKQGWVSCKKGYKDKSEEIMRAFILKAGGSDAIPSVAFKKGFGSRVNPRADRYALMAWCWQVLIMAQERQLERKFKPNSIDESFLRNVARLCLFDEGPLLAREFLEKNGIHFIILPHLDKAYLDGASMLMPDGAPVIAMTLRHDRLDNFWFVLIHELVHVAKHLSLSQQQIIVDDMDLRSMEIEVDDQIEKEADAMAEEILIPQETRSTHFKLWDENSPLKGRQLGMAVLSLASSMQVHPAIIAGAVRFQRKNYKLLHHMVGQGQVRVQFLGSN</sequence>
<dbReference type="GO" id="GO:0001046">
    <property type="term" value="F:core promoter sequence-specific DNA binding"/>
    <property type="evidence" value="ECO:0007669"/>
    <property type="project" value="TreeGrafter"/>
</dbReference>
<dbReference type="InterPro" id="IPR039060">
    <property type="entry name" value="Antitox_HigA"/>
</dbReference>
<proteinExistence type="predicted"/>
<reference evidence="2 3" key="1">
    <citation type="journal article" date="2012" name="Environ. Microbiol.">
        <title>The genome sequence of Desulfatibacillum alkenivorans AK-01: a blueprint for anaerobic alkane oxidation.</title>
        <authorList>
            <person name="Callaghan A.V."/>
            <person name="Morris B.E."/>
            <person name="Pereira I.A."/>
            <person name="McInerney M.J."/>
            <person name="Austin R.N."/>
            <person name="Groves J.T."/>
            <person name="Kukor J.J."/>
            <person name="Suflita J.M."/>
            <person name="Young L.Y."/>
            <person name="Zylstra G.J."/>
            <person name="Wawrik B."/>
        </authorList>
    </citation>
    <scope>NUCLEOTIDE SEQUENCE [LARGE SCALE GENOMIC DNA]</scope>
    <source>
        <strain evidence="2 3">AK-01</strain>
    </source>
</reference>
<evidence type="ECO:0000313" key="2">
    <source>
        <dbReference type="EMBL" id="ACL05972.1"/>
    </source>
</evidence>
<evidence type="ECO:0000259" key="1">
    <source>
        <dbReference type="PROSITE" id="PS50943"/>
    </source>
</evidence>
<dbReference type="PROSITE" id="PS50943">
    <property type="entry name" value="HTH_CROC1"/>
    <property type="match status" value="1"/>
</dbReference>
<dbReference type="InterPro" id="IPR010982">
    <property type="entry name" value="Lambda_DNA-bd_dom_sf"/>
</dbReference>
<keyword evidence="3" id="KW-1185">Reference proteome</keyword>
<dbReference type="InterPro" id="IPR001387">
    <property type="entry name" value="Cro/C1-type_HTH"/>
</dbReference>
<dbReference type="AlphaFoldDB" id="B8FMD4"/>
<dbReference type="PANTHER" id="PTHR40455">
    <property type="entry name" value="ANTITOXIN HIGA"/>
    <property type="match status" value="1"/>
</dbReference>
<dbReference type="PANTHER" id="PTHR40455:SF1">
    <property type="entry name" value="ANTITOXIN HIGA"/>
    <property type="match status" value="1"/>
</dbReference>
<dbReference type="HOGENOM" id="CLU_055824_0_0_7"/>
<dbReference type="GO" id="GO:0006355">
    <property type="term" value="P:regulation of DNA-templated transcription"/>
    <property type="evidence" value="ECO:0007669"/>
    <property type="project" value="InterPro"/>
</dbReference>